<accession>A0ABP4TJC0</accession>
<proteinExistence type="inferred from homology"/>
<evidence type="ECO:0000256" key="2">
    <source>
        <dbReference type="SAM" id="Phobius"/>
    </source>
</evidence>
<dbReference type="CDD" id="cd04179">
    <property type="entry name" value="DPM_DPG-synthase_like"/>
    <property type="match status" value="1"/>
</dbReference>
<dbReference type="PANTHER" id="PTHR48090">
    <property type="entry name" value="UNDECAPRENYL-PHOSPHATE 4-DEOXY-4-FORMAMIDO-L-ARABINOSE TRANSFERASE-RELATED"/>
    <property type="match status" value="1"/>
</dbReference>
<dbReference type="InterPro" id="IPR029044">
    <property type="entry name" value="Nucleotide-diphossugar_trans"/>
</dbReference>
<dbReference type="RefSeq" id="WP_344068102.1">
    <property type="nucleotide sequence ID" value="NZ_BAAAPL010000001.1"/>
</dbReference>
<reference evidence="5" key="1">
    <citation type="journal article" date="2019" name="Int. J. Syst. Evol. Microbiol.">
        <title>The Global Catalogue of Microorganisms (GCM) 10K type strain sequencing project: providing services to taxonomists for standard genome sequencing and annotation.</title>
        <authorList>
            <consortium name="The Broad Institute Genomics Platform"/>
            <consortium name="The Broad Institute Genome Sequencing Center for Infectious Disease"/>
            <person name="Wu L."/>
            <person name="Ma J."/>
        </authorList>
    </citation>
    <scope>NUCLEOTIDE SEQUENCE [LARGE SCALE GENOMIC DNA]</scope>
    <source>
        <strain evidence="5">JCM 15577</strain>
    </source>
</reference>
<keyword evidence="5" id="KW-1185">Reference proteome</keyword>
<comment type="similarity">
    <text evidence="1">Belongs to the glycosyltransferase 2 family.</text>
</comment>
<dbReference type="SUPFAM" id="SSF53448">
    <property type="entry name" value="Nucleotide-diphospho-sugar transferases"/>
    <property type="match status" value="1"/>
</dbReference>
<keyword evidence="2" id="KW-1133">Transmembrane helix</keyword>
<evidence type="ECO:0000313" key="4">
    <source>
        <dbReference type="EMBL" id="GAA1689134.1"/>
    </source>
</evidence>
<dbReference type="InterPro" id="IPR001173">
    <property type="entry name" value="Glyco_trans_2-like"/>
</dbReference>
<dbReference type="EMBL" id="BAAAPL010000001">
    <property type="protein sequence ID" value="GAA1689134.1"/>
    <property type="molecule type" value="Genomic_DNA"/>
</dbReference>
<evidence type="ECO:0000313" key="5">
    <source>
        <dbReference type="Proteomes" id="UP001501690"/>
    </source>
</evidence>
<protein>
    <submittedName>
        <fullName evidence="4">Glycosyltransferase family 2 protein</fullName>
    </submittedName>
</protein>
<keyword evidence="2" id="KW-0812">Transmembrane</keyword>
<feature type="domain" description="Glycosyltransferase 2-like" evidence="3">
    <location>
        <begin position="12"/>
        <end position="163"/>
    </location>
</feature>
<organism evidence="4 5">
    <name type="scientific">Microbacterium sediminicola</name>
    <dbReference type="NCBI Taxonomy" id="415210"/>
    <lineage>
        <taxon>Bacteria</taxon>
        <taxon>Bacillati</taxon>
        <taxon>Actinomycetota</taxon>
        <taxon>Actinomycetes</taxon>
        <taxon>Micrococcales</taxon>
        <taxon>Microbacteriaceae</taxon>
        <taxon>Microbacterium</taxon>
    </lineage>
</organism>
<feature type="transmembrane region" description="Helical" evidence="2">
    <location>
        <begin position="231"/>
        <end position="257"/>
    </location>
</feature>
<gene>
    <name evidence="4" type="ORF">GCM10009808_02560</name>
</gene>
<evidence type="ECO:0000259" key="3">
    <source>
        <dbReference type="Pfam" id="PF00535"/>
    </source>
</evidence>
<dbReference type="Proteomes" id="UP001501690">
    <property type="component" value="Unassembled WGS sequence"/>
</dbReference>
<keyword evidence="2" id="KW-0472">Membrane</keyword>
<feature type="transmembrane region" description="Helical" evidence="2">
    <location>
        <begin position="269"/>
        <end position="292"/>
    </location>
</feature>
<name>A0ABP4TJC0_9MICO</name>
<dbReference type="Gene3D" id="3.90.550.10">
    <property type="entry name" value="Spore Coat Polysaccharide Biosynthesis Protein SpsA, Chain A"/>
    <property type="match status" value="1"/>
</dbReference>
<dbReference type="PANTHER" id="PTHR48090:SF7">
    <property type="entry name" value="RFBJ PROTEIN"/>
    <property type="match status" value="1"/>
</dbReference>
<dbReference type="Pfam" id="PF00535">
    <property type="entry name" value="Glycos_transf_2"/>
    <property type="match status" value="1"/>
</dbReference>
<sequence length="313" mass="34457">MSTTKAPTIAAIVPCYNEALSVAKVVNDLRNAVPGIQVYVYDNNSSDGTADIAREAGAIVRHEYMRGKGNVVRRAFADVDADIYVLIDGDDTYDADSLPAMIEALQSGPFDHVLGVRREQTTSAYRPGHELGNRGFNWFVSRVFGSEVSDMLSGYRVFSRRFVKSFPALSREFEIETELTVHAMSLRVPQVEVPVKFRDRPAGSESKLRTYHDGFRILGLIMGLIRHELPLMFYGVIGFALALLGVGIGIPVIIEFFGTGLVERFPTALLSVGIVLLAVLAWAIGLILDGVLKSRREISRLNYLSHTPPPTQA</sequence>
<comment type="caution">
    <text evidence="4">The sequence shown here is derived from an EMBL/GenBank/DDBJ whole genome shotgun (WGS) entry which is preliminary data.</text>
</comment>
<dbReference type="InterPro" id="IPR050256">
    <property type="entry name" value="Glycosyltransferase_2"/>
</dbReference>
<evidence type="ECO:0000256" key="1">
    <source>
        <dbReference type="ARBA" id="ARBA00006739"/>
    </source>
</evidence>